<evidence type="ECO:0000256" key="9">
    <source>
        <dbReference type="ARBA" id="ARBA00023170"/>
    </source>
</evidence>
<dbReference type="InterPro" id="IPR000068">
    <property type="entry name" value="GPCR_3_Ca_sens_rcpt-rel"/>
</dbReference>
<feature type="domain" description="G-protein coupled receptors family 3 profile" evidence="13">
    <location>
        <begin position="462"/>
        <end position="726"/>
    </location>
</feature>
<feature type="transmembrane region" description="Helical" evidence="12">
    <location>
        <begin position="502"/>
        <end position="520"/>
    </location>
</feature>
<keyword evidence="9" id="KW-0675">Receptor</keyword>
<evidence type="ECO:0000256" key="10">
    <source>
        <dbReference type="ARBA" id="ARBA00023180"/>
    </source>
</evidence>
<dbReference type="PROSITE" id="PS50259">
    <property type="entry name" value="G_PROTEIN_RECEP_F3_4"/>
    <property type="match status" value="1"/>
</dbReference>
<dbReference type="InterPro" id="IPR000337">
    <property type="entry name" value="GPCR_3"/>
</dbReference>
<evidence type="ECO:0000256" key="12">
    <source>
        <dbReference type="SAM" id="Phobius"/>
    </source>
</evidence>
<evidence type="ECO:0000256" key="11">
    <source>
        <dbReference type="ARBA" id="ARBA00023224"/>
    </source>
</evidence>
<evidence type="ECO:0000256" key="6">
    <source>
        <dbReference type="ARBA" id="ARBA00022989"/>
    </source>
</evidence>
<keyword evidence="6 12" id="KW-1133">Transmembrane helix</keyword>
<dbReference type="FunFam" id="3.40.50.2300:FF:000024">
    <property type="entry name" value="Vomeronasal 2, receptor 73"/>
    <property type="match status" value="1"/>
</dbReference>
<evidence type="ECO:0000313" key="15">
    <source>
        <dbReference type="RefSeq" id="XP_054850479.1"/>
    </source>
</evidence>
<evidence type="ECO:0000259" key="13">
    <source>
        <dbReference type="PROSITE" id="PS50259"/>
    </source>
</evidence>
<gene>
    <name evidence="15" type="primary">LOC129339942</name>
</gene>
<dbReference type="RefSeq" id="XP_054850479.1">
    <property type="nucleotide sequence ID" value="XM_054994504.1"/>
</dbReference>
<dbReference type="InterPro" id="IPR038550">
    <property type="entry name" value="GPCR_3_9-Cys_sf"/>
</dbReference>
<comment type="similarity">
    <text evidence="2">Belongs to the G-protein coupled receptor 3 family.</text>
</comment>
<keyword evidence="8 12" id="KW-0472">Membrane</keyword>
<feature type="transmembrane region" description="Helical" evidence="12">
    <location>
        <begin position="532"/>
        <end position="556"/>
    </location>
</feature>
<dbReference type="PRINTS" id="PR00248">
    <property type="entry name" value="GPCRMGR"/>
</dbReference>
<accession>A0AA97K8L7</accession>
<feature type="transmembrane region" description="Helical" evidence="12">
    <location>
        <begin position="568"/>
        <end position="593"/>
    </location>
</feature>
<dbReference type="Proteomes" id="UP001190640">
    <property type="component" value="Chromosome 12"/>
</dbReference>
<evidence type="ECO:0000256" key="3">
    <source>
        <dbReference type="ARBA" id="ARBA00022475"/>
    </source>
</evidence>
<feature type="transmembrane region" description="Helical" evidence="12">
    <location>
        <begin position="688"/>
        <end position="711"/>
    </location>
</feature>
<evidence type="ECO:0000256" key="7">
    <source>
        <dbReference type="ARBA" id="ARBA00023040"/>
    </source>
</evidence>
<evidence type="ECO:0000256" key="1">
    <source>
        <dbReference type="ARBA" id="ARBA00004651"/>
    </source>
</evidence>
<keyword evidence="5" id="KW-0732">Signal</keyword>
<keyword evidence="3" id="KW-1003">Cell membrane</keyword>
<dbReference type="PANTHER" id="PTHR24061">
    <property type="entry name" value="CALCIUM-SENSING RECEPTOR-RELATED"/>
    <property type="match status" value="1"/>
</dbReference>
<feature type="transmembrane region" description="Helical" evidence="12">
    <location>
        <begin position="656"/>
        <end position="676"/>
    </location>
</feature>
<feature type="transmembrane region" description="Helical" evidence="12">
    <location>
        <begin position="621"/>
        <end position="644"/>
    </location>
</feature>
<dbReference type="GO" id="GO:0004930">
    <property type="term" value="F:G protein-coupled receptor activity"/>
    <property type="evidence" value="ECO:0007669"/>
    <property type="project" value="UniProtKB-KW"/>
</dbReference>
<dbReference type="InterPro" id="IPR028082">
    <property type="entry name" value="Peripla_BP_I"/>
</dbReference>
<evidence type="ECO:0000256" key="5">
    <source>
        <dbReference type="ARBA" id="ARBA00022729"/>
    </source>
</evidence>
<proteinExistence type="inferred from homology"/>
<dbReference type="Gene3D" id="2.10.50.30">
    <property type="entry name" value="GPCR, family 3, nine cysteines domain"/>
    <property type="match status" value="1"/>
</dbReference>
<dbReference type="GeneID" id="129339942"/>
<feature type="transmembrane region" description="Helical" evidence="12">
    <location>
        <begin position="462"/>
        <end position="481"/>
    </location>
</feature>
<sequence>MVTKFYQHVLALAFAVSEINRNPKILPNVTLGFHIYDSYYDVKMTYRTTLDMLFKLHRFVPNYRCDIQESPTAVVGGLGYDISYHMADILSLYKIPQLTYGSYRPERSDTTQPPSFYRLAPNEAHQSMGLIRLLQYFNWIWVGLFAVDDDSGEHFMQALQELLLQNKICLAFAERIPNHGNWNILGDLADLISKIYLPFIDSKANTFIMYGETRTVVKLIISLFLGDFQYKENPSYSKVWVMTAQADFTLLSTQRAWDFEFFHGAICFTISSSERLEFQTFLHAVKPQWSDRDSFLKEFWEQAFDCTFPNQQEQRKLDGTCTGEEKLECLPEPLFEMHMSGHSYSIYNAVYAVAHALHAVPSSRSNYRRVVSDQRAQLQHLQPWQVLPISVCNAYCPPGSHKAKKEGENFCCYSCVLCPEGMVSNQKDMSACIKCPGELYPSNGHNQCIPKVITFLSYEEPLGITLSSVTVSFSLATALVLGTFIKHKDTPIVKANNKNVSYALLISLLLCFLCSFLFLGRPSKMTCFFRQAAFGIIFTVAVSCVLVKTVTVVVAFMATKPGSYMRKWLGKSLTIFIVLSCFIIQTCICTIWLGTSPPFPDLNIQSLAEEIIVECNEGSVLMFYIVLGYLGLLSLISLSVAFPARKLPESFNEAKFITFSMLMFCSVWLSFVPTYLSTKGKYVVAVEIFSILTSSAALLFCIFLPKCYIIVLRPELNKRNQLIKRNN</sequence>
<dbReference type="SUPFAM" id="SSF53822">
    <property type="entry name" value="Periplasmic binding protein-like I"/>
    <property type="match status" value="1"/>
</dbReference>
<dbReference type="PANTHER" id="PTHR24061:SF599">
    <property type="entry name" value="G-PROTEIN COUPLED RECEPTORS FAMILY 3 PROFILE DOMAIN-CONTAINING PROTEIN"/>
    <property type="match status" value="1"/>
</dbReference>
<evidence type="ECO:0000313" key="14">
    <source>
        <dbReference type="Proteomes" id="UP001190640"/>
    </source>
</evidence>
<evidence type="ECO:0000256" key="2">
    <source>
        <dbReference type="ARBA" id="ARBA00007242"/>
    </source>
</evidence>
<comment type="subcellular location">
    <subcellularLocation>
        <location evidence="1">Cell membrane</location>
        <topology evidence="1">Multi-pass membrane protein</topology>
    </subcellularLocation>
</comment>
<dbReference type="KEGG" id="emc:129339942"/>
<keyword evidence="14" id="KW-1185">Reference proteome</keyword>
<keyword evidence="7" id="KW-0297">G-protein coupled receptor</keyword>
<dbReference type="InterPro" id="IPR001828">
    <property type="entry name" value="ANF_lig-bd_rcpt"/>
</dbReference>
<dbReference type="Pfam" id="PF07562">
    <property type="entry name" value="NCD3G"/>
    <property type="match status" value="1"/>
</dbReference>
<dbReference type="Gene3D" id="3.40.50.2300">
    <property type="match status" value="2"/>
</dbReference>
<dbReference type="PROSITE" id="PS00981">
    <property type="entry name" value="G_PROTEIN_RECEP_F3_3"/>
    <property type="match status" value="1"/>
</dbReference>
<reference evidence="15" key="1">
    <citation type="submission" date="2025-08" db="UniProtKB">
        <authorList>
            <consortium name="RefSeq"/>
        </authorList>
    </citation>
    <scope>IDENTIFICATION</scope>
    <source>
        <tissue evidence="15">Blood</tissue>
    </source>
</reference>
<dbReference type="Pfam" id="PF01094">
    <property type="entry name" value="ANF_receptor"/>
    <property type="match status" value="1"/>
</dbReference>
<evidence type="ECO:0000256" key="8">
    <source>
        <dbReference type="ARBA" id="ARBA00023136"/>
    </source>
</evidence>
<dbReference type="InterPro" id="IPR004073">
    <property type="entry name" value="GPCR_3_vmron_rcpt_2"/>
</dbReference>
<keyword evidence="11" id="KW-0807">Transducer</keyword>
<dbReference type="InterPro" id="IPR011500">
    <property type="entry name" value="GPCR_3_9-Cys_dom"/>
</dbReference>
<evidence type="ECO:0000256" key="4">
    <source>
        <dbReference type="ARBA" id="ARBA00022692"/>
    </source>
</evidence>
<keyword evidence="4 12" id="KW-0812">Transmembrane</keyword>
<protein>
    <submittedName>
        <fullName evidence="15">Vomeronasal type-2 receptor 116-like</fullName>
    </submittedName>
</protein>
<dbReference type="InterPro" id="IPR017978">
    <property type="entry name" value="GPCR_3_C"/>
</dbReference>
<dbReference type="InterPro" id="IPR017979">
    <property type="entry name" value="GPCR_3_CS"/>
</dbReference>
<name>A0AA97K8L7_EUBMA</name>
<dbReference type="Pfam" id="PF00003">
    <property type="entry name" value="7tm_3"/>
    <property type="match status" value="1"/>
</dbReference>
<dbReference type="FunFam" id="2.10.50.30:FF:000002">
    <property type="entry name" value="Vomeronasal 2 receptor, h1"/>
    <property type="match status" value="1"/>
</dbReference>
<keyword evidence="10" id="KW-0325">Glycoprotein</keyword>
<dbReference type="AlphaFoldDB" id="A0AA97K8L7"/>
<organism evidence="14 15">
    <name type="scientific">Eublepharis macularius</name>
    <name type="common">Leopard gecko</name>
    <name type="synonym">Cyrtodactylus macularius</name>
    <dbReference type="NCBI Taxonomy" id="481883"/>
    <lineage>
        <taxon>Eukaryota</taxon>
        <taxon>Metazoa</taxon>
        <taxon>Chordata</taxon>
        <taxon>Craniata</taxon>
        <taxon>Vertebrata</taxon>
        <taxon>Euteleostomi</taxon>
        <taxon>Lepidosauria</taxon>
        <taxon>Squamata</taxon>
        <taxon>Bifurcata</taxon>
        <taxon>Gekkota</taxon>
        <taxon>Eublepharidae</taxon>
        <taxon>Eublepharinae</taxon>
        <taxon>Eublepharis</taxon>
    </lineage>
</organism>
<dbReference type="PRINTS" id="PR01535">
    <property type="entry name" value="VOMERONASL2R"/>
</dbReference>
<dbReference type="GO" id="GO:0005886">
    <property type="term" value="C:plasma membrane"/>
    <property type="evidence" value="ECO:0007669"/>
    <property type="project" value="UniProtKB-SubCell"/>
</dbReference>